<gene>
    <name evidence="8" type="primary">ntrC_3</name>
    <name evidence="8" type="ORF">GALL_93540</name>
</gene>
<dbReference type="SUPFAM" id="SSF52172">
    <property type="entry name" value="CheY-like"/>
    <property type="match status" value="1"/>
</dbReference>
<protein>
    <submittedName>
        <fullName evidence="8">Nitrogen assimilation regulatory protein</fullName>
    </submittedName>
</protein>
<evidence type="ECO:0000313" key="8">
    <source>
        <dbReference type="EMBL" id="OIR08560.1"/>
    </source>
</evidence>
<dbReference type="PANTHER" id="PTHR32071">
    <property type="entry name" value="TRANSCRIPTIONAL REGULATORY PROTEIN"/>
    <property type="match status" value="1"/>
</dbReference>
<dbReference type="SUPFAM" id="SSF46689">
    <property type="entry name" value="Homeodomain-like"/>
    <property type="match status" value="1"/>
</dbReference>
<dbReference type="FunFam" id="3.40.50.300:FF:000006">
    <property type="entry name" value="DNA-binding transcriptional regulator NtrC"/>
    <property type="match status" value="1"/>
</dbReference>
<dbReference type="Pfam" id="PF00072">
    <property type="entry name" value="Response_reg"/>
    <property type="match status" value="1"/>
</dbReference>
<sequence>MATFRIDSVTLPALLIVDDDPLIRDSLRLILADEFDIHLAEDRPQAIRLLRDMANPPQLALVDLGLPPTPHRPEEGFRLITELLAHAPDIRIITLSGQNEESNARHARTLGAIEFVAKPCGPETLRSLLLDALRFQQSERAVPGDSQPQFGIIGNSQPIQAMRNQIELYARTPYPVLIEGESGSGKELVATALQRLSGRPDSAYVVLNCAAISPNLLESTLFGHAKGAFTGATNAQTGFFEKAENGTLFLDEIGEMPQELQAKLLRVLENGEYQRVGESTTRKSDARIIAATNRDLKLAVRSGSFRTDLYHRLSIFTIQVPPLRSLGEDKLLLLDHFRNFYAAQAQRPSFRLDPSALEGWKQYSFPGNTRELRNIVIRLTTKYPGIEVNARQIEAEFDPQLELTGNSPAEMSEDIRQVLQQGGFDLDDLLLGYTARYIDAAMEIAHGNVSEAAKLLGIARTTLYSRMEAVQKHKALKVQ</sequence>
<evidence type="ECO:0000256" key="5">
    <source>
        <dbReference type="ARBA" id="ARBA00023163"/>
    </source>
</evidence>
<reference evidence="8" key="1">
    <citation type="submission" date="2016-10" db="EMBL/GenBank/DDBJ databases">
        <title>Sequence of Gallionella enrichment culture.</title>
        <authorList>
            <person name="Poehlein A."/>
            <person name="Muehling M."/>
            <person name="Daniel R."/>
        </authorList>
    </citation>
    <scope>NUCLEOTIDE SEQUENCE</scope>
</reference>
<dbReference type="SMART" id="SM00382">
    <property type="entry name" value="AAA"/>
    <property type="match status" value="1"/>
</dbReference>
<proteinExistence type="predicted"/>
<dbReference type="PROSITE" id="PS50110">
    <property type="entry name" value="RESPONSE_REGULATORY"/>
    <property type="match status" value="1"/>
</dbReference>
<keyword evidence="5" id="KW-0804">Transcription</keyword>
<evidence type="ECO:0000256" key="1">
    <source>
        <dbReference type="ARBA" id="ARBA00022741"/>
    </source>
</evidence>
<dbReference type="Pfam" id="PF00158">
    <property type="entry name" value="Sigma54_activat"/>
    <property type="match status" value="1"/>
</dbReference>
<dbReference type="PROSITE" id="PS50045">
    <property type="entry name" value="SIGMA54_INTERACT_4"/>
    <property type="match status" value="1"/>
</dbReference>
<dbReference type="GO" id="GO:0043565">
    <property type="term" value="F:sequence-specific DNA binding"/>
    <property type="evidence" value="ECO:0007669"/>
    <property type="project" value="InterPro"/>
</dbReference>
<dbReference type="InterPro" id="IPR011006">
    <property type="entry name" value="CheY-like_superfamily"/>
</dbReference>
<dbReference type="InterPro" id="IPR058245">
    <property type="entry name" value="NreC/VraR/RcsB-like_REC"/>
</dbReference>
<feature type="domain" description="Response regulatory" evidence="7">
    <location>
        <begin position="13"/>
        <end position="133"/>
    </location>
</feature>
<dbReference type="SMART" id="SM00448">
    <property type="entry name" value="REC"/>
    <property type="match status" value="1"/>
</dbReference>
<evidence type="ECO:0000256" key="3">
    <source>
        <dbReference type="ARBA" id="ARBA00023015"/>
    </source>
</evidence>
<dbReference type="CDD" id="cd00009">
    <property type="entry name" value="AAA"/>
    <property type="match status" value="1"/>
</dbReference>
<dbReference type="InterPro" id="IPR027417">
    <property type="entry name" value="P-loop_NTPase"/>
</dbReference>
<dbReference type="PROSITE" id="PS00676">
    <property type="entry name" value="SIGMA54_INTERACT_2"/>
    <property type="match status" value="1"/>
</dbReference>
<dbReference type="InterPro" id="IPR009057">
    <property type="entry name" value="Homeodomain-like_sf"/>
</dbReference>
<dbReference type="SUPFAM" id="SSF52540">
    <property type="entry name" value="P-loop containing nucleoside triphosphate hydrolases"/>
    <property type="match status" value="1"/>
</dbReference>
<organism evidence="8">
    <name type="scientific">mine drainage metagenome</name>
    <dbReference type="NCBI Taxonomy" id="410659"/>
    <lineage>
        <taxon>unclassified sequences</taxon>
        <taxon>metagenomes</taxon>
        <taxon>ecological metagenomes</taxon>
    </lineage>
</organism>
<accession>A0A1J5SWZ1</accession>
<dbReference type="Gene3D" id="3.40.50.300">
    <property type="entry name" value="P-loop containing nucleotide triphosphate hydrolases"/>
    <property type="match status" value="1"/>
</dbReference>
<dbReference type="InterPro" id="IPR002197">
    <property type="entry name" value="HTH_Fis"/>
</dbReference>
<dbReference type="GO" id="GO:0006355">
    <property type="term" value="P:regulation of DNA-templated transcription"/>
    <property type="evidence" value="ECO:0007669"/>
    <property type="project" value="InterPro"/>
</dbReference>
<dbReference type="PRINTS" id="PR01590">
    <property type="entry name" value="HTHFIS"/>
</dbReference>
<evidence type="ECO:0000259" key="6">
    <source>
        <dbReference type="PROSITE" id="PS50045"/>
    </source>
</evidence>
<name>A0A1J5SWZ1_9ZZZZ</name>
<dbReference type="Gene3D" id="3.40.50.2300">
    <property type="match status" value="1"/>
</dbReference>
<keyword evidence="2" id="KW-0067">ATP-binding</keyword>
<dbReference type="PANTHER" id="PTHR32071:SF117">
    <property type="entry name" value="PTS-DEPENDENT DIHYDROXYACETONE KINASE OPERON REGULATORY PROTEIN-RELATED"/>
    <property type="match status" value="1"/>
</dbReference>
<dbReference type="InterPro" id="IPR001789">
    <property type="entry name" value="Sig_transdc_resp-reg_receiver"/>
</dbReference>
<evidence type="ECO:0000256" key="2">
    <source>
        <dbReference type="ARBA" id="ARBA00022840"/>
    </source>
</evidence>
<evidence type="ECO:0000256" key="4">
    <source>
        <dbReference type="ARBA" id="ARBA00023125"/>
    </source>
</evidence>
<keyword evidence="3" id="KW-0805">Transcription regulation</keyword>
<keyword evidence="1" id="KW-0547">Nucleotide-binding</keyword>
<dbReference type="EMBL" id="MLJW01000031">
    <property type="protein sequence ID" value="OIR08560.1"/>
    <property type="molecule type" value="Genomic_DNA"/>
</dbReference>
<dbReference type="AlphaFoldDB" id="A0A1J5SWZ1"/>
<dbReference type="Pfam" id="PF02954">
    <property type="entry name" value="HTH_8"/>
    <property type="match status" value="1"/>
</dbReference>
<dbReference type="CDD" id="cd17535">
    <property type="entry name" value="REC_NarL-like"/>
    <property type="match status" value="1"/>
</dbReference>
<dbReference type="InterPro" id="IPR025662">
    <property type="entry name" value="Sigma_54_int_dom_ATP-bd_1"/>
</dbReference>
<dbReference type="Gene3D" id="1.10.10.60">
    <property type="entry name" value="Homeodomain-like"/>
    <property type="match status" value="1"/>
</dbReference>
<keyword evidence="4" id="KW-0238">DNA-binding</keyword>
<dbReference type="GO" id="GO:0000160">
    <property type="term" value="P:phosphorelay signal transduction system"/>
    <property type="evidence" value="ECO:0007669"/>
    <property type="project" value="InterPro"/>
</dbReference>
<feature type="domain" description="Sigma-54 factor interaction" evidence="6">
    <location>
        <begin position="152"/>
        <end position="381"/>
    </location>
</feature>
<dbReference type="Gene3D" id="1.10.8.60">
    <property type="match status" value="1"/>
</dbReference>
<comment type="caution">
    <text evidence="8">The sequence shown here is derived from an EMBL/GenBank/DDBJ whole genome shotgun (WGS) entry which is preliminary data.</text>
</comment>
<dbReference type="InterPro" id="IPR003593">
    <property type="entry name" value="AAA+_ATPase"/>
</dbReference>
<dbReference type="PROSITE" id="PS00675">
    <property type="entry name" value="SIGMA54_INTERACT_1"/>
    <property type="match status" value="1"/>
</dbReference>
<dbReference type="InterPro" id="IPR058031">
    <property type="entry name" value="AAA_lid_NorR"/>
</dbReference>
<dbReference type="GO" id="GO:0005524">
    <property type="term" value="F:ATP binding"/>
    <property type="evidence" value="ECO:0007669"/>
    <property type="project" value="UniProtKB-KW"/>
</dbReference>
<dbReference type="Pfam" id="PF25601">
    <property type="entry name" value="AAA_lid_14"/>
    <property type="match status" value="1"/>
</dbReference>
<evidence type="ECO:0000259" key="7">
    <source>
        <dbReference type="PROSITE" id="PS50110"/>
    </source>
</evidence>
<dbReference type="InterPro" id="IPR002078">
    <property type="entry name" value="Sigma_54_int"/>
</dbReference>
<dbReference type="InterPro" id="IPR025943">
    <property type="entry name" value="Sigma_54_int_dom_ATP-bd_2"/>
</dbReference>